<sequence>MWTMLRMHMHPEIRRFVSEPYHAVDKFHFFKNHKGAWCDAMVNPFMLPSLDGVNTEICEQSFKFINRYQYLLRHQKKERFAEMLLNIVEGNHKMFAQKLMKHRKRKQATDEEAQ</sequence>
<dbReference type="EMBL" id="MU070479">
    <property type="protein sequence ID" value="KAF5827538.1"/>
    <property type="molecule type" value="Genomic_DNA"/>
</dbReference>
<proteinExistence type="predicted"/>
<organism evidence="1 2">
    <name type="scientific">Dunaliella salina</name>
    <name type="common">Green alga</name>
    <name type="synonym">Protococcus salinus</name>
    <dbReference type="NCBI Taxonomy" id="3046"/>
    <lineage>
        <taxon>Eukaryota</taxon>
        <taxon>Viridiplantae</taxon>
        <taxon>Chlorophyta</taxon>
        <taxon>core chlorophytes</taxon>
        <taxon>Chlorophyceae</taxon>
        <taxon>CS clade</taxon>
        <taxon>Chlamydomonadales</taxon>
        <taxon>Dunaliellaceae</taxon>
        <taxon>Dunaliella</taxon>
    </lineage>
</organism>
<evidence type="ECO:0000313" key="2">
    <source>
        <dbReference type="Proteomes" id="UP000815325"/>
    </source>
</evidence>
<protein>
    <submittedName>
        <fullName evidence="1">Uncharacterized protein</fullName>
    </submittedName>
</protein>
<accession>A0ABQ7FYV5</accession>
<comment type="caution">
    <text evidence="1">The sequence shown here is derived from an EMBL/GenBank/DDBJ whole genome shotgun (WGS) entry which is preliminary data.</text>
</comment>
<keyword evidence="2" id="KW-1185">Reference proteome</keyword>
<name>A0ABQ7FYV5_DUNSA</name>
<dbReference type="Proteomes" id="UP000815325">
    <property type="component" value="Unassembled WGS sequence"/>
</dbReference>
<gene>
    <name evidence="1" type="ORF">DUNSADRAFT_485</name>
</gene>
<reference evidence="1" key="1">
    <citation type="submission" date="2017-08" db="EMBL/GenBank/DDBJ databases">
        <authorList>
            <person name="Polle J.E."/>
            <person name="Barry K."/>
            <person name="Cushman J."/>
            <person name="Schmutz J."/>
            <person name="Tran D."/>
            <person name="Hathwaick L.T."/>
            <person name="Yim W.C."/>
            <person name="Jenkins J."/>
            <person name="Mckie-Krisberg Z.M."/>
            <person name="Prochnik S."/>
            <person name="Lindquist E."/>
            <person name="Dockter R.B."/>
            <person name="Adam C."/>
            <person name="Molina H."/>
            <person name="Bunkerborg J."/>
            <person name="Jin E."/>
            <person name="Buchheim M."/>
            <person name="Magnuson J."/>
        </authorList>
    </citation>
    <scope>NUCLEOTIDE SEQUENCE</scope>
    <source>
        <strain evidence="1">CCAP 19/18</strain>
    </source>
</reference>
<evidence type="ECO:0000313" key="1">
    <source>
        <dbReference type="EMBL" id="KAF5827538.1"/>
    </source>
</evidence>